<dbReference type="PANTHER" id="PTHR11564">
    <property type="entry name" value="SIGNAL RECOGNITION PARTICLE 54K PROTEIN SRP54"/>
    <property type="match status" value="1"/>
</dbReference>
<dbReference type="SUPFAM" id="SSF47364">
    <property type="entry name" value="Domain of the SRP/SRP receptor G-proteins"/>
    <property type="match status" value="1"/>
</dbReference>
<dbReference type="KEGG" id="tva:4750642"/>
<dbReference type="PANTHER" id="PTHR11564:SF5">
    <property type="entry name" value="SIGNAL RECOGNITION PARTICLE SUBUNIT SRP54"/>
    <property type="match status" value="1"/>
</dbReference>
<keyword evidence="6" id="KW-0694">RNA-binding</keyword>
<keyword evidence="4" id="KW-0547">Nucleotide-binding</keyword>
<comment type="subcellular location">
    <subcellularLocation>
        <location evidence="1">Cytoplasm</location>
    </subcellularLocation>
</comment>
<dbReference type="InterPro" id="IPR036225">
    <property type="entry name" value="SRP/SRP_N"/>
</dbReference>
<dbReference type="SMR" id="A2FQ92"/>
<dbReference type="Gene3D" id="1.20.120.140">
    <property type="entry name" value="Signal recognition particle SRP54, nucleotide-binding domain"/>
    <property type="match status" value="1"/>
</dbReference>
<dbReference type="VEuPathDB" id="TrichDB:TVAG_335890"/>
<dbReference type="GO" id="GO:0005786">
    <property type="term" value="C:signal recognition particle, endoplasmic reticulum targeting"/>
    <property type="evidence" value="ECO:0000318"/>
    <property type="project" value="GO_Central"/>
</dbReference>
<reference evidence="13" key="2">
    <citation type="journal article" date="2007" name="Science">
        <title>Draft genome sequence of the sexually transmitted pathogen Trichomonas vaginalis.</title>
        <authorList>
            <person name="Carlton J.M."/>
            <person name="Hirt R.P."/>
            <person name="Silva J.C."/>
            <person name="Delcher A.L."/>
            <person name="Schatz M."/>
            <person name="Zhao Q."/>
            <person name="Wortman J.R."/>
            <person name="Bidwell S.L."/>
            <person name="Alsmark U.C.M."/>
            <person name="Besteiro S."/>
            <person name="Sicheritz-Ponten T."/>
            <person name="Noel C.J."/>
            <person name="Dacks J.B."/>
            <person name="Foster P.G."/>
            <person name="Simillion C."/>
            <person name="Van de Peer Y."/>
            <person name="Miranda-Saavedra D."/>
            <person name="Barton G.J."/>
            <person name="Westrop G.D."/>
            <person name="Mueller S."/>
            <person name="Dessi D."/>
            <person name="Fiori P.L."/>
            <person name="Ren Q."/>
            <person name="Paulsen I."/>
            <person name="Zhang H."/>
            <person name="Bastida-Corcuera F.D."/>
            <person name="Simoes-Barbosa A."/>
            <person name="Brown M.T."/>
            <person name="Hayes R.D."/>
            <person name="Mukherjee M."/>
            <person name="Okumura C.Y."/>
            <person name="Schneider R."/>
            <person name="Smith A.J."/>
            <person name="Vanacova S."/>
            <person name="Villalvazo M."/>
            <person name="Haas B.J."/>
            <person name="Pertea M."/>
            <person name="Feldblyum T.V."/>
            <person name="Utterback T.R."/>
            <person name="Shu C.L."/>
            <person name="Osoegawa K."/>
            <person name="de Jong P.J."/>
            <person name="Hrdy I."/>
            <person name="Horvathova L."/>
            <person name="Zubacova Z."/>
            <person name="Dolezal P."/>
            <person name="Malik S.B."/>
            <person name="Logsdon J.M. Jr."/>
            <person name="Henze K."/>
            <person name="Gupta A."/>
            <person name="Wang C.C."/>
            <person name="Dunne R.L."/>
            <person name="Upcroft J.A."/>
            <person name="Upcroft P."/>
            <person name="White O."/>
            <person name="Salzberg S.L."/>
            <person name="Tang P."/>
            <person name="Chiu C.-H."/>
            <person name="Lee Y.-S."/>
            <person name="Embley T.M."/>
            <person name="Coombs G.H."/>
            <person name="Mottram J.C."/>
            <person name="Tachezy J."/>
            <person name="Fraser-Liggett C.M."/>
            <person name="Johnson P.J."/>
        </authorList>
    </citation>
    <scope>NUCLEOTIDE SEQUENCE [LARGE SCALE GENOMIC DNA]</scope>
    <source>
        <strain evidence="13">G3</strain>
    </source>
</reference>
<dbReference type="FunCoup" id="A2FQ92">
    <property type="interactions" value="582"/>
</dbReference>
<dbReference type="InParanoid" id="A2FQ92"/>
<evidence type="ECO:0000256" key="11">
    <source>
        <dbReference type="ARBA" id="ARBA00048157"/>
    </source>
</evidence>
<dbReference type="InterPro" id="IPR003593">
    <property type="entry name" value="AAA+_ATPase"/>
</dbReference>
<dbReference type="Pfam" id="PF00448">
    <property type="entry name" value="SRP54"/>
    <property type="match status" value="1"/>
</dbReference>
<proteinExistence type="inferred from homology"/>
<dbReference type="RefSeq" id="XP_001305857.1">
    <property type="nucleotide sequence ID" value="XM_001305856.1"/>
</dbReference>
<dbReference type="Pfam" id="PF02978">
    <property type="entry name" value="SRP_SPB"/>
    <property type="match status" value="1"/>
</dbReference>
<keyword evidence="3" id="KW-0963">Cytoplasm</keyword>
<keyword evidence="14" id="KW-1185">Reference proteome</keyword>
<dbReference type="InterPro" id="IPR027417">
    <property type="entry name" value="P-loop_NTPase"/>
</dbReference>
<evidence type="ECO:0000256" key="8">
    <source>
        <dbReference type="ARBA" id="ARBA00023135"/>
    </source>
</evidence>
<gene>
    <name evidence="13" type="ORF">TVAG_335890</name>
</gene>
<keyword evidence="7" id="KW-0342">GTP-binding</keyword>
<dbReference type="Gene3D" id="3.40.50.300">
    <property type="entry name" value="P-loop containing nucleotide triphosphate hydrolases"/>
    <property type="match status" value="1"/>
</dbReference>
<dbReference type="CDD" id="cd17875">
    <property type="entry name" value="SRP54_G"/>
    <property type="match status" value="1"/>
</dbReference>
<evidence type="ECO:0000259" key="12">
    <source>
        <dbReference type="PROSITE" id="PS00300"/>
    </source>
</evidence>
<accession>A2FQ92</accession>
<feature type="domain" description="SRP54-type proteins GTP-binding" evidence="12">
    <location>
        <begin position="268"/>
        <end position="281"/>
    </location>
</feature>
<organism evidence="13 14">
    <name type="scientific">Trichomonas vaginalis (strain ATCC PRA-98 / G3)</name>
    <dbReference type="NCBI Taxonomy" id="412133"/>
    <lineage>
        <taxon>Eukaryota</taxon>
        <taxon>Metamonada</taxon>
        <taxon>Parabasalia</taxon>
        <taxon>Trichomonadida</taxon>
        <taxon>Trichomonadidae</taxon>
        <taxon>Trichomonas</taxon>
    </lineage>
</organism>
<evidence type="ECO:0000256" key="7">
    <source>
        <dbReference type="ARBA" id="ARBA00023134"/>
    </source>
</evidence>
<evidence type="ECO:0000313" key="13">
    <source>
        <dbReference type="EMBL" id="EAX92927.1"/>
    </source>
</evidence>
<dbReference type="SUPFAM" id="SSF47446">
    <property type="entry name" value="Signal peptide-binding domain"/>
    <property type="match status" value="1"/>
</dbReference>
<dbReference type="EMBL" id="DS113940">
    <property type="protein sequence ID" value="EAX92927.1"/>
    <property type="molecule type" value="Genomic_DNA"/>
</dbReference>
<dbReference type="OrthoDB" id="10250817at2759"/>
<dbReference type="InterPro" id="IPR022941">
    <property type="entry name" value="SRP54"/>
</dbReference>
<keyword evidence="8" id="KW-0733">Signal recognition particle</keyword>
<dbReference type="InterPro" id="IPR036891">
    <property type="entry name" value="Signal_recog_part_SRP54_M_sf"/>
</dbReference>
<dbReference type="GO" id="GO:0030942">
    <property type="term" value="F:endoplasmic reticulum signal peptide binding"/>
    <property type="evidence" value="ECO:0000318"/>
    <property type="project" value="GO_Central"/>
</dbReference>
<dbReference type="PROSITE" id="PS00300">
    <property type="entry name" value="SRP54"/>
    <property type="match status" value="1"/>
</dbReference>
<dbReference type="EC" id="3.6.5.4" evidence="10"/>
<evidence type="ECO:0000256" key="5">
    <source>
        <dbReference type="ARBA" id="ARBA00022801"/>
    </source>
</evidence>
<dbReference type="Pfam" id="PF02881">
    <property type="entry name" value="SRP54_N"/>
    <property type="match status" value="1"/>
</dbReference>
<keyword evidence="9" id="KW-0687">Ribonucleoprotein</keyword>
<reference evidence="13" key="1">
    <citation type="submission" date="2006-10" db="EMBL/GenBank/DDBJ databases">
        <authorList>
            <person name="Amadeo P."/>
            <person name="Zhao Q."/>
            <person name="Wortman J."/>
            <person name="Fraser-Liggett C."/>
            <person name="Carlton J."/>
        </authorList>
    </citation>
    <scope>NUCLEOTIDE SEQUENCE</scope>
    <source>
        <strain evidence="13">G3</strain>
    </source>
</reference>
<evidence type="ECO:0000256" key="9">
    <source>
        <dbReference type="ARBA" id="ARBA00023274"/>
    </source>
</evidence>
<evidence type="ECO:0000256" key="10">
    <source>
        <dbReference type="ARBA" id="ARBA00035672"/>
    </source>
</evidence>
<dbReference type="SMART" id="SM00382">
    <property type="entry name" value="AAA"/>
    <property type="match status" value="1"/>
</dbReference>
<dbReference type="Gene3D" id="1.10.260.30">
    <property type="entry name" value="Signal recognition particle, SRP54 subunit, M-domain"/>
    <property type="match status" value="1"/>
</dbReference>
<dbReference type="eggNOG" id="KOG0780">
    <property type="taxonomic scope" value="Eukaryota"/>
</dbReference>
<dbReference type="InterPro" id="IPR004125">
    <property type="entry name" value="Signal_recog_particle_SRP54_M"/>
</dbReference>
<name>A2FQ92_TRIV3</name>
<comment type="catalytic activity">
    <reaction evidence="11">
        <text>GTP + H2O = GDP + phosphate + H(+)</text>
        <dbReference type="Rhea" id="RHEA:19669"/>
        <dbReference type="ChEBI" id="CHEBI:15377"/>
        <dbReference type="ChEBI" id="CHEBI:15378"/>
        <dbReference type="ChEBI" id="CHEBI:37565"/>
        <dbReference type="ChEBI" id="CHEBI:43474"/>
        <dbReference type="ChEBI" id="CHEBI:58189"/>
        <dbReference type="EC" id="3.6.5.4"/>
    </reaction>
    <physiologicalReaction direction="left-to-right" evidence="11">
        <dbReference type="Rhea" id="RHEA:19670"/>
    </physiologicalReaction>
</comment>
<dbReference type="GO" id="GO:0006616">
    <property type="term" value="P:SRP-dependent cotranslational protein targeting to membrane, translocation"/>
    <property type="evidence" value="ECO:0000318"/>
    <property type="project" value="GO_Central"/>
</dbReference>
<dbReference type="InterPro" id="IPR042101">
    <property type="entry name" value="SRP54_N_sf"/>
</dbReference>
<dbReference type="GO" id="GO:0003924">
    <property type="term" value="F:GTPase activity"/>
    <property type="evidence" value="ECO:0007669"/>
    <property type="project" value="InterPro"/>
</dbReference>
<comment type="similarity">
    <text evidence="2">Belongs to the GTP-binding SRP family. SRP54 subfamily.</text>
</comment>
<dbReference type="GO" id="GO:0005525">
    <property type="term" value="F:GTP binding"/>
    <property type="evidence" value="ECO:0007669"/>
    <property type="project" value="UniProtKB-KW"/>
</dbReference>
<dbReference type="SMART" id="SM00962">
    <property type="entry name" value="SRP54"/>
    <property type="match status" value="1"/>
</dbReference>
<dbReference type="InterPro" id="IPR013822">
    <property type="entry name" value="Signal_recog_particl_SRP54_hlx"/>
</dbReference>
<protein>
    <recommendedName>
        <fullName evidence="10">signal-recognition-particle GTPase</fullName>
        <ecNumber evidence="10">3.6.5.4</ecNumber>
    </recommendedName>
</protein>
<dbReference type="OMA" id="XYTEMDP"/>
<dbReference type="GO" id="GO:0008312">
    <property type="term" value="F:7S RNA binding"/>
    <property type="evidence" value="ECO:0000318"/>
    <property type="project" value="GO_Central"/>
</dbReference>
<dbReference type="FunFam" id="1.10.260.30:FF:000011">
    <property type="entry name" value="SRP54-type protein, putative"/>
    <property type="match status" value="1"/>
</dbReference>
<dbReference type="STRING" id="5722.A2FQ92"/>
<dbReference type="VEuPathDB" id="TrichDB:TVAGG3_0713760"/>
<dbReference type="FunFam" id="3.40.50.300:FF:000022">
    <property type="entry name" value="Signal recognition particle 54 kDa subunit"/>
    <property type="match status" value="1"/>
</dbReference>
<sequence>MLQDLGDKLIGSIKKLSESKKIDETVYRNFMIEISKSLIAADVSKEIVFSFSKRLREKINFNEIPPGLSAKRVIEKAVFNELVTLINPGMTAYKPIKKKLNIFMMVGLQGAGKTTTVTKLANYYKRRNWKTGVIAADTFRAGAREQLMQNAQTARIPYFVDFTESDPVQVALKGIDKFKKEKFEIAIIDTSGRHMQEEALFAEMKSLAENVVPDEIIFVMDGTIGQAAYDQALGFKNAVGVGSIIITKLDSNAKGGGALSAVAATQSPISFIGSGENFTDLEWFDPSSFVSRLLGIADPTIFQRTLEEIDKDRNREIGQHILAGQFNFKDLYAQYQTILEVGNFNSMMESISIANGYAPGTKGNPEATKEQVRRILITIDAMSTSELENPSLFKDDSRKMRVASGSGMPPTFVQYVIDEQKRWEKMFKRMDKKTLALMAQEEMPTFANERQFKEQVLKMAKSMDKDMLRSVGGIEGLEASMRQSCNYMKK</sequence>
<keyword evidence="5" id="KW-0378">Hydrolase</keyword>
<evidence type="ECO:0000256" key="2">
    <source>
        <dbReference type="ARBA" id="ARBA00005450"/>
    </source>
</evidence>
<dbReference type="Proteomes" id="UP000001542">
    <property type="component" value="Unassembled WGS sequence"/>
</dbReference>
<dbReference type="GO" id="GO:0005829">
    <property type="term" value="C:cytosol"/>
    <property type="evidence" value="ECO:0000318"/>
    <property type="project" value="GO_Central"/>
</dbReference>
<dbReference type="SMART" id="SM00963">
    <property type="entry name" value="SRP54_N"/>
    <property type="match status" value="1"/>
</dbReference>
<dbReference type="AlphaFoldDB" id="A2FQ92"/>
<dbReference type="SUPFAM" id="SSF52540">
    <property type="entry name" value="P-loop containing nucleoside triphosphate hydrolases"/>
    <property type="match status" value="1"/>
</dbReference>
<evidence type="ECO:0000256" key="3">
    <source>
        <dbReference type="ARBA" id="ARBA00022490"/>
    </source>
</evidence>
<evidence type="ECO:0000256" key="4">
    <source>
        <dbReference type="ARBA" id="ARBA00022741"/>
    </source>
</evidence>
<evidence type="ECO:0000313" key="14">
    <source>
        <dbReference type="Proteomes" id="UP000001542"/>
    </source>
</evidence>
<dbReference type="InterPro" id="IPR000897">
    <property type="entry name" value="SRP54_GTPase_dom"/>
</dbReference>
<evidence type="ECO:0000256" key="1">
    <source>
        <dbReference type="ARBA" id="ARBA00004496"/>
    </source>
</evidence>
<evidence type="ECO:0000256" key="6">
    <source>
        <dbReference type="ARBA" id="ARBA00022884"/>
    </source>
</evidence>